<protein>
    <recommendedName>
        <fullName evidence="7">EamA domain-containing protein</fullName>
    </recommendedName>
</protein>
<accession>A0A919YP01</accession>
<keyword evidence="3 6" id="KW-0812">Transmembrane</keyword>
<reference evidence="8" key="1">
    <citation type="submission" date="2021-03" db="EMBL/GenBank/DDBJ databases">
        <title>Antimicrobial resistance genes in bacteria isolated from Japanese honey, and their potential for conferring macrolide and lincosamide resistance in the American foulbrood pathogen Paenibacillus larvae.</title>
        <authorList>
            <person name="Okamoto M."/>
            <person name="Kumagai M."/>
            <person name="Kanamori H."/>
            <person name="Takamatsu D."/>
        </authorList>
    </citation>
    <scope>NUCLEOTIDE SEQUENCE</scope>
    <source>
        <strain evidence="8">J40TS1</strain>
    </source>
</reference>
<evidence type="ECO:0000256" key="4">
    <source>
        <dbReference type="ARBA" id="ARBA00022989"/>
    </source>
</evidence>
<proteinExistence type="inferred from homology"/>
<evidence type="ECO:0000313" key="8">
    <source>
        <dbReference type="EMBL" id="GIP15631.1"/>
    </source>
</evidence>
<gene>
    <name evidence="8" type="ORF">J40TS1_12730</name>
</gene>
<feature type="transmembrane region" description="Helical" evidence="6">
    <location>
        <begin position="63"/>
        <end position="82"/>
    </location>
</feature>
<evidence type="ECO:0000256" key="2">
    <source>
        <dbReference type="ARBA" id="ARBA00007362"/>
    </source>
</evidence>
<feature type="transmembrane region" description="Helical" evidence="6">
    <location>
        <begin position="33"/>
        <end position="51"/>
    </location>
</feature>
<feature type="domain" description="EamA" evidence="7">
    <location>
        <begin position="2"/>
        <end position="135"/>
    </location>
</feature>
<dbReference type="GO" id="GO:0016020">
    <property type="term" value="C:membrane"/>
    <property type="evidence" value="ECO:0007669"/>
    <property type="project" value="UniProtKB-SubCell"/>
</dbReference>
<dbReference type="Gene3D" id="1.10.3730.20">
    <property type="match status" value="2"/>
</dbReference>
<feature type="transmembrane region" description="Helical" evidence="6">
    <location>
        <begin position="116"/>
        <end position="135"/>
    </location>
</feature>
<dbReference type="EMBL" id="BOSE01000002">
    <property type="protein sequence ID" value="GIP15631.1"/>
    <property type="molecule type" value="Genomic_DNA"/>
</dbReference>
<keyword evidence="4 6" id="KW-1133">Transmembrane helix</keyword>
<dbReference type="SUPFAM" id="SSF103481">
    <property type="entry name" value="Multidrug resistance efflux transporter EmrE"/>
    <property type="match status" value="2"/>
</dbReference>
<feature type="transmembrane region" description="Helical" evidence="6">
    <location>
        <begin position="147"/>
        <end position="164"/>
    </location>
</feature>
<evidence type="ECO:0000256" key="5">
    <source>
        <dbReference type="ARBA" id="ARBA00023136"/>
    </source>
</evidence>
<evidence type="ECO:0000259" key="7">
    <source>
        <dbReference type="Pfam" id="PF00892"/>
    </source>
</evidence>
<dbReference type="InterPro" id="IPR037185">
    <property type="entry name" value="EmrE-like"/>
</dbReference>
<dbReference type="RefSeq" id="WP_213513919.1">
    <property type="nucleotide sequence ID" value="NZ_BOSE01000002.1"/>
</dbReference>
<dbReference type="PANTHER" id="PTHR32322">
    <property type="entry name" value="INNER MEMBRANE TRANSPORTER"/>
    <property type="match status" value="1"/>
</dbReference>
<dbReference type="InterPro" id="IPR000620">
    <property type="entry name" value="EamA_dom"/>
</dbReference>
<dbReference type="InterPro" id="IPR050638">
    <property type="entry name" value="AA-Vitamin_Transporters"/>
</dbReference>
<evidence type="ECO:0000313" key="9">
    <source>
        <dbReference type="Proteomes" id="UP000683139"/>
    </source>
</evidence>
<feature type="transmembrane region" description="Helical" evidence="6">
    <location>
        <begin position="176"/>
        <end position="196"/>
    </location>
</feature>
<evidence type="ECO:0000256" key="6">
    <source>
        <dbReference type="SAM" id="Phobius"/>
    </source>
</evidence>
<sequence>MWLSLSITSALIFGSAGWFMKMSQMKNGSVSVLLIWLYIIGTIGFGVHAIVEKSYAQLANPYIWLAGFIIGIGSALGNYLFMKALELGPASLTSPLSNTNIVLVVLMGTWMYNEPLGIMQIISIALLLIATVLITQKKESRTITSNWWYGLLALAVIMFALRNGGLKVTAELGFEAAPVLFVAYLLSVLFFIFPALQEQRQTDGTLASASFDHLQQTAPSAVRAKADWRVGMRYGMISGLCSYGGLQLYAVALQNGPANLVAPIFATNGLLVSLLSILIYKERLNKLQWLAFIFLLLGLVTIRITGTN</sequence>
<dbReference type="PANTHER" id="PTHR32322:SF2">
    <property type="entry name" value="EAMA DOMAIN-CONTAINING PROTEIN"/>
    <property type="match status" value="1"/>
</dbReference>
<feature type="transmembrane region" description="Helical" evidence="6">
    <location>
        <begin position="260"/>
        <end position="280"/>
    </location>
</feature>
<dbReference type="Proteomes" id="UP000683139">
    <property type="component" value="Unassembled WGS sequence"/>
</dbReference>
<evidence type="ECO:0000256" key="1">
    <source>
        <dbReference type="ARBA" id="ARBA00004127"/>
    </source>
</evidence>
<dbReference type="Pfam" id="PF00892">
    <property type="entry name" value="EamA"/>
    <property type="match status" value="2"/>
</dbReference>
<name>A0A919YP01_9BACL</name>
<dbReference type="AlphaFoldDB" id="A0A919YP01"/>
<comment type="caution">
    <text evidence="8">The sequence shown here is derived from an EMBL/GenBank/DDBJ whole genome shotgun (WGS) entry which is preliminary data.</text>
</comment>
<organism evidence="8 9">
    <name type="scientific">Paenibacillus montaniterrae</name>
    <dbReference type="NCBI Taxonomy" id="429341"/>
    <lineage>
        <taxon>Bacteria</taxon>
        <taxon>Bacillati</taxon>
        <taxon>Bacillota</taxon>
        <taxon>Bacilli</taxon>
        <taxon>Bacillales</taxon>
        <taxon>Paenibacillaceae</taxon>
        <taxon>Paenibacillus</taxon>
    </lineage>
</organism>
<keyword evidence="9" id="KW-1185">Reference proteome</keyword>
<comment type="subcellular location">
    <subcellularLocation>
        <location evidence="1">Endomembrane system</location>
        <topology evidence="1">Multi-pass membrane protein</topology>
    </subcellularLocation>
</comment>
<feature type="domain" description="EamA" evidence="7">
    <location>
        <begin position="147"/>
        <end position="302"/>
    </location>
</feature>
<feature type="transmembrane region" description="Helical" evidence="6">
    <location>
        <begin position="287"/>
        <end position="306"/>
    </location>
</feature>
<evidence type="ECO:0000256" key="3">
    <source>
        <dbReference type="ARBA" id="ARBA00022692"/>
    </source>
</evidence>
<feature type="transmembrane region" description="Helical" evidence="6">
    <location>
        <begin position="234"/>
        <end position="254"/>
    </location>
</feature>
<comment type="similarity">
    <text evidence="2">Belongs to the EamA transporter family.</text>
</comment>
<keyword evidence="5 6" id="KW-0472">Membrane</keyword>